<accession>A0A2A2LHQ7</accession>
<dbReference type="OrthoDB" id="8117402at2759"/>
<evidence type="ECO:0000313" key="3">
    <source>
        <dbReference type="EMBL" id="PAV85699.1"/>
    </source>
</evidence>
<feature type="compositionally biased region" description="Basic and acidic residues" evidence="1">
    <location>
        <begin position="146"/>
        <end position="164"/>
    </location>
</feature>
<dbReference type="InterPro" id="IPR013087">
    <property type="entry name" value="Znf_C2H2_type"/>
</dbReference>
<evidence type="ECO:0000256" key="1">
    <source>
        <dbReference type="SAM" id="MobiDB-lite"/>
    </source>
</evidence>
<feature type="region of interest" description="Disordered" evidence="1">
    <location>
        <begin position="451"/>
        <end position="499"/>
    </location>
</feature>
<feature type="domain" description="C2H2-type" evidence="2">
    <location>
        <begin position="261"/>
        <end position="286"/>
    </location>
</feature>
<feature type="compositionally biased region" description="Polar residues" evidence="1">
    <location>
        <begin position="451"/>
        <end position="465"/>
    </location>
</feature>
<protein>
    <recommendedName>
        <fullName evidence="2">C2H2-type domain-containing protein</fullName>
    </recommendedName>
</protein>
<name>A0A2A2LHQ7_9BILA</name>
<dbReference type="SMART" id="SM00355">
    <property type="entry name" value="ZnF_C2H2"/>
    <property type="match status" value="3"/>
</dbReference>
<dbReference type="EMBL" id="LIAE01006746">
    <property type="protein sequence ID" value="PAV85699.1"/>
    <property type="molecule type" value="Genomic_DNA"/>
</dbReference>
<gene>
    <name evidence="3" type="ORF">WR25_24883</name>
</gene>
<sequence>MVEHLEYFPWLCRKDGCGAIKFSQQKLEEHQLAHHGEECEMKYVPNREKHSELRRYLEAVKHGLKVNQAQPEASMVNQILAAEPHFATPNLLSSTNSNYEQPVLQRSINIKESESDDDCVIVHVQPHNPNEPRKPRRSSAASAIENNHENASTERRSSGEHVIEKSTVSIVGSPRKSPPTIAPIRSSSPVHAPTPVAQAVVNRGFISAPNQSPSERYYLTSEREAIYIKCRMCGKKIGNFYNNKRPHVLTHLLREENLSIFSCTFPDCEMRSSRKHEISRHVLTQHNSSQETWVKRHDTSEFSDRIKAMGKLCFGDENENVTVSPSKITRNVGDRRNSETKIEAAVPKRRRCQPRNEDNISIDPNSTRPTWLFCHECNKDVRIYIYPPTGYMQNLLMHIEGHMALIYSKTWTLDEIRDVSFKCFKQRNLIEKHMPTAWILKNEKLMKDQNSTQMIDPNLPTTSRASMEQQDSEEMEDDRAPQVDMENDESDDSEEFYRI</sequence>
<feature type="compositionally biased region" description="Acidic residues" evidence="1">
    <location>
        <begin position="485"/>
        <end position="499"/>
    </location>
</feature>
<proteinExistence type="predicted"/>
<evidence type="ECO:0000259" key="2">
    <source>
        <dbReference type="SMART" id="SM00355"/>
    </source>
</evidence>
<organism evidence="3 4">
    <name type="scientific">Diploscapter pachys</name>
    <dbReference type="NCBI Taxonomy" id="2018661"/>
    <lineage>
        <taxon>Eukaryota</taxon>
        <taxon>Metazoa</taxon>
        <taxon>Ecdysozoa</taxon>
        <taxon>Nematoda</taxon>
        <taxon>Chromadorea</taxon>
        <taxon>Rhabditida</taxon>
        <taxon>Rhabditina</taxon>
        <taxon>Rhabditomorpha</taxon>
        <taxon>Rhabditoidea</taxon>
        <taxon>Rhabditidae</taxon>
        <taxon>Diploscapter</taxon>
    </lineage>
</organism>
<feature type="domain" description="C2H2-type" evidence="2">
    <location>
        <begin position="228"/>
        <end position="251"/>
    </location>
</feature>
<feature type="domain" description="C2H2-type" evidence="2">
    <location>
        <begin position="10"/>
        <end position="34"/>
    </location>
</feature>
<evidence type="ECO:0000313" key="4">
    <source>
        <dbReference type="Proteomes" id="UP000218231"/>
    </source>
</evidence>
<comment type="caution">
    <text evidence="3">The sequence shown here is derived from an EMBL/GenBank/DDBJ whole genome shotgun (WGS) entry which is preliminary data.</text>
</comment>
<reference evidence="3 4" key="1">
    <citation type="journal article" date="2017" name="Curr. Biol.">
        <title>Genome architecture and evolution of a unichromosomal asexual nematode.</title>
        <authorList>
            <person name="Fradin H."/>
            <person name="Zegar C."/>
            <person name="Gutwein M."/>
            <person name="Lucas J."/>
            <person name="Kovtun M."/>
            <person name="Corcoran D."/>
            <person name="Baugh L.R."/>
            <person name="Kiontke K."/>
            <person name="Gunsalus K."/>
            <person name="Fitch D.H."/>
            <person name="Piano F."/>
        </authorList>
    </citation>
    <scope>NUCLEOTIDE SEQUENCE [LARGE SCALE GENOMIC DNA]</scope>
    <source>
        <strain evidence="3">PF1309</strain>
    </source>
</reference>
<dbReference type="Proteomes" id="UP000218231">
    <property type="component" value="Unassembled WGS sequence"/>
</dbReference>
<feature type="region of interest" description="Disordered" evidence="1">
    <location>
        <begin position="124"/>
        <end position="191"/>
    </location>
</feature>
<keyword evidence="4" id="KW-1185">Reference proteome</keyword>
<dbReference type="AlphaFoldDB" id="A0A2A2LHQ7"/>